<dbReference type="Gene3D" id="3.30.2310.20">
    <property type="entry name" value="RelE-like"/>
    <property type="match status" value="1"/>
</dbReference>
<accession>A0A3B0WUG5</accession>
<dbReference type="PANTHER" id="PTHR33755">
    <property type="entry name" value="TOXIN PARE1-RELATED"/>
    <property type="match status" value="1"/>
</dbReference>
<name>A0A3B0WUG5_9ZZZZ</name>
<dbReference type="EMBL" id="UOFG01000089">
    <property type="protein sequence ID" value="VAW59635.1"/>
    <property type="molecule type" value="Genomic_DNA"/>
</dbReference>
<dbReference type="AlphaFoldDB" id="A0A3B0WUG5"/>
<dbReference type="Pfam" id="PF05016">
    <property type="entry name" value="ParE_toxin"/>
    <property type="match status" value="1"/>
</dbReference>
<dbReference type="InterPro" id="IPR051803">
    <property type="entry name" value="TA_system_RelE-like_toxin"/>
</dbReference>
<evidence type="ECO:0000313" key="3">
    <source>
        <dbReference type="EMBL" id="VAW59635.1"/>
    </source>
</evidence>
<evidence type="ECO:0000256" key="2">
    <source>
        <dbReference type="ARBA" id="ARBA00022649"/>
    </source>
</evidence>
<comment type="similarity">
    <text evidence="1">Belongs to the RelE toxin family.</text>
</comment>
<protein>
    <submittedName>
        <fullName evidence="3">Death on curing protein, Doc toxin</fullName>
    </submittedName>
</protein>
<proteinExistence type="inferred from homology"/>
<dbReference type="InterPro" id="IPR035093">
    <property type="entry name" value="RelE/ParE_toxin_dom_sf"/>
</dbReference>
<evidence type="ECO:0000256" key="1">
    <source>
        <dbReference type="ARBA" id="ARBA00006226"/>
    </source>
</evidence>
<organism evidence="3">
    <name type="scientific">hydrothermal vent metagenome</name>
    <dbReference type="NCBI Taxonomy" id="652676"/>
    <lineage>
        <taxon>unclassified sequences</taxon>
        <taxon>metagenomes</taxon>
        <taxon>ecological metagenomes</taxon>
    </lineage>
</organism>
<dbReference type="PANTHER" id="PTHR33755:SF6">
    <property type="entry name" value="PLASMID STABILIZATION SYSTEM PROTEIN"/>
    <property type="match status" value="1"/>
</dbReference>
<reference evidence="3" key="1">
    <citation type="submission" date="2018-06" db="EMBL/GenBank/DDBJ databases">
        <authorList>
            <person name="Zhirakovskaya E."/>
        </authorList>
    </citation>
    <scope>NUCLEOTIDE SEQUENCE</scope>
</reference>
<gene>
    <name evidence="3" type="ORF">MNBD_GAMMA11-2263</name>
</gene>
<dbReference type="InterPro" id="IPR007712">
    <property type="entry name" value="RelE/ParE_toxin"/>
</dbReference>
<keyword evidence="2" id="KW-1277">Toxin-antitoxin system</keyword>
<sequence>MQVKWLRKALQNLDDEAEYIAKDDPQAAQLVVQRIVQTVSLLLKNPSLGHPGRLPGTHELVIPKIRYIVPYRVRPRLQRIEILRVFHTSRKQPERW</sequence>